<dbReference type="HOGENOM" id="CLU_893435_0_0_9"/>
<reference evidence="1" key="1">
    <citation type="submission" date="2010-07" db="EMBL/GenBank/DDBJ databases">
        <title>Complete sequence of Clostridium saccharolyticum WM1.</title>
        <authorList>
            <consortium name="US DOE Joint Genome Institute"/>
            <person name="Lucas S."/>
            <person name="Copeland A."/>
            <person name="Lapidus A."/>
            <person name="Cheng J.-F."/>
            <person name="Bruce D."/>
            <person name="Goodwin L."/>
            <person name="Pitluck S."/>
            <person name="Chertkov O."/>
            <person name="Detter J.C."/>
            <person name="Han C."/>
            <person name="Tapia R."/>
            <person name="Land M."/>
            <person name="Hauser L."/>
            <person name="Chang Y.-J."/>
            <person name="Jeffries C."/>
            <person name="Kyrpides N."/>
            <person name="Ivanova N."/>
            <person name="Mikhailova N."/>
            <person name="Mouttaki H."/>
            <person name="Lin L."/>
            <person name="Zhou J."/>
            <person name="Hemme C.L."/>
            <person name="Woyke T."/>
        </authorList>
    </citation>
    <scope>NUCLEOTIDE SEQUENCE [LARGE SCALE GENOMIC DNA]</scope>
    <source>
        <strain evidence="1">WM1</strain>
    </source>
</reference>
<sequence>MIDFYKGEMKDIMPVNLISPETKAISFAIGQAMKKLQEFSRACYIYGELGKVPEPVLDLLALELNTQYYDQTMPRNLKEQLITQTTAWYMHAGTPGVLEEFLDTALDGGEIREWFQYEGKPYYFKVLVQVGEHEIPLGYGLEVKRQIELYKNARSWLEHVAFVIKSKADCKIDLENAVRFRGKFYPRLNTPYLKLDGFWKLDGKRLSGYDSDEKIDFYPVKQNWEIRISENILLKEQCHVIYSVPENMDTEERMRFSGRTASMAGTKNAMFFKAKVGEYVRPSVRVTTINRLSSGWKLNGNRALNGGLSIL</sequence>
<dbReference type="AlphaFoldDB" id="D9R641"/>
<gene>
    <name evidence="1" type="ordered locus">Closa_0856</name>
</gene>
<accession>D9R641</accession>
<protein>
    <recommendedName>
        <fullName evidence="3">Phage tail protein</fullName>
    </recommendedName>
</protein>
<proteinExistence type="predicted"/>
<name>D9R641_LACSW</name>
<evidence type="ECO:0000313" key="2">
    <source>
        <dbReference type="Proteomes" id="UP000001662"/>
    </source>
</evidence>
<dbReference type="RefSeq" id="WP_013271570.1">
    <property type="nucleotide sequence ID" value="NC_014376.1"/>
</dbReference>
<organism evidence="1 2">
    <name type="scientific">Lacrimispora saccharolytica (strain ATCC 35040 / DSM 2544 / NRCC 2533 / WM1)</name>
    <name type="common">Clostridium saccharolyticum</name>
    <dbReference type="NCBI Taxonomy" id="610130"/>
    <lineage>
        <taxon>Bacteria</taxon>
        <taxon>Bacillati</taxon>
        <taxon>Bacillota</taxon>
        <taxon>Clostridia</taxon>
        <taxon>Lachnospirales</taxon>
        <taxon>Lachnospiraceae</taxon>
        <taxon>Lacrimispora</taxon>
    </lineage>
</organism>
<dbReference type="Proteomes" id="UP000001662">
    <property type="component" value="Chromosome"/>
</dbReference>
<dbReference type="Pfam" id="PF09684">
    <property type="entry name" value="Tail_P2_I"/>
    <property type="match status" value="1"/>
</dbReference>
<keyword evidence="2" id="KW-1185">Reference proteome</keyword>
<dbReference type="eggNOG" id="COG4385">
    <property type="taxonomic scope" value="Bacteria"/>
</dbReference>
<dbReference type="InterPro" id="IPR006521">
    <property type="entry name" value="Tail_protein_I"/>
</dbReference>
<dbReference type="KEGG" id="csh:Closa_0856"/>
<evidence type="ECO:0008006" key="3">
    <source>
        <dbReference type="Google" id="ProtNLM"/>
    </source>
</evidence>
<evidence type="ECO:0000313" key="1">
    <source>
        <dbReference type="EMBL" id="ADL03475.1"/>
    </source>
</evidence>
<dbReference type="STRING" id="610130.Closa_0856"/>
<dbReference type="PaxDb" id="610130-Closa_0856"/>
<dbReference type="OrthoDB" id="90759at2"/>
<dbReference type="EMBL" id="CP002109">
    <property type="protein sequence ID" value="ADL03475.1"/>
    <property type="molecule type" value="Genomic_DNA"/>
</dbReference>